<dbReference type="STRING" id="1177755.A7A08_01525"/>
<name>A0A1E2RZ31_9HYPH</name>
<evidence type="ECO:0000313" key="4">
    <source>
        <dbReference type="EMBL" id="ODA67493.1"/>
    </source>
</evidence>
<proteinExistence type="predicted"/>
<dbReference type="EMBL" id="MASI01000003">
    <property type="protein sequence ID" value="ODA67493.1"/>
    <property type="molecule type" value="Genomic_DNA"/>
</dbReference>
<protein>
    <submittedName>
        <fullName evidence="4">Sporulation initiation phosphotransferase F</fullName>
        <ecNumber evidence="4">2.7.-.-</ecNumber>
    </submittedName>
</protein>
<dbReference type="EC" id="2.7.-.-" evidence="4"/>
<feature type="modified residue" description="4-aspartylphosphate" evidence="2">
    <location>
        <position position="62"/>
    </location>
</feature>
<dbReference type="PANTHER" id="PTHR44591:SF21">
    <property type="entry name" value="TWO-COMPONENT RESPONSE REGULATOR"/>
    <property type="match status" value="1"/>
</dbReference>
<keyword evidence="4" id="KW-0808">Transferase</keyword>
<dbReference type="InterPro" id="IPR001789">
    <property type="entry name" value="Sig_transdc_resp-reg_receiver"/>
</dbReference>
<keyword evidence="1 2" id="KW-0597">Phosphoprotein</keyword>
<keyword evidence="5" id="KW-1185">Reference proteome</keyword>
<accession>A0A1E2RZ31</accession>
<dbReference type="RefSeq" id="WP_069094844.1">
    <property type="nucleotide sequence ID" value="NZ_MASI01000003.1"/>
</dbReference>
<dbReference type="PROSITE" id="PS50110">
    <property type="entry name" value="RESPONSE_REGULATORY"/>
    <property type="match status" value="1"/>
</dbReference>
<comment type="caution">
    <text evidence="4">The sequence shown here is derived from an EMBL/GenBank/DDBJ whole genome shotgun (WGS) entry which is preliminary data.</text>
</comment>
<feature type="domain" description="Response regulatory" evidence="3">
    <location>
        <begin position="13"/>
        <end position="127"/>
    </location>
</feature>
<dbReference type="InterPro" id="IPR050595">
    <property type="entry name" value="Bact_response_regulator"/>
</dbReference>
<dbReference type="PATRIC" id="fig|1177755.3.peg.1530"/>
<dbReference type="AlphaFoldDB" id="A0A1E2RZ31"/>
<evidence type="ECO:0000259" key="3">
    <source>
        <dbReference type="PROSITE" id="PS50110"/>
    </source>
</evidence>
<dbReference type="PANTHER" id="PTHR44591">
    <property type="entry name" value="STRESS RESPONSE REGULATOR PROTEIN 1"/>
    <property type="match status" value="1"/>
</dbReference>
<reference evidence="4 5" key="1">
    <citation type="submission" date="2016-07" db="EMBL/GenBank/DDBJ databases">
        <title>Draft genome sequence of Methyloligella halotolerans C2T (VKM B-2706T=CCUG 61687T=DSM 25045T), a halotolerant polyhydroxybutyrate accumulating methylotroph.</title>
        <authorList>
            <person name="Vasilenko O.V."/>
            <person name="Doronina N.V."/>
            <person name="Poroshina M.N."/>
            <person name="Tarlachkov S.V."/>
            <person name="Trotsenko Y.A."/>
        </authorList>
    </citation>
    <scope>NUCLEOTIDE SEQUENCE [LARGE SCALE GENOMIC DNA]</scope>
    <source>
        <strain evidence="4 5">VKM B-2706</strain>
    </source>
</reference>
<evidence type="ECO:0000256" key="1">
    <source>
        <dbReference type="ARBA" id="ARBA00022553"/>
    </source>
</evidence>
<dbReference type="Gene3D" id="3.40.50.2300">
    <property type="match status" value="1"/>
</dbReference>
<dbReference type="InterPro" id="IPR011006">
    <property type="entry name" value="CheY-like_superfamily"/>
</dbReference>
<dbReference type="OrthoDB" id="9802155at2"/>
<dbReference type="NCBIfam" id="NF046022">
    <property type="entry name" value="RespRegCpdRBruc"/>
    <property type="match status" value="1"/>
</dbReference>
<dbReference type="GO" id="GO:0016740">
    <property type="term" value="F:transferase activity"/>
    <property type="evidence" value="ECO:0007669"/>
    <property type="project" value="UniProtKB-KW"/>
</dbReference>
<dbReference type="Proteomes" id="UP000095087">
    <property type="component" value="Unassembled WGS sequence"/>
</dbReference>
<dbReference type="GO" id="GO:0000160">
    <property type="term" value="P:phosphorelay signal transduction system"/>
    <property type="evidence" value="ECO:0007669"/>
    <property type="project" value="InterPro"/>
</dbReference>
<evidence type="ECO:0000256" key="2">
    <source>
        <dbReference type="PROSITE-ProRule" id="PRU00169"/>
    </source>
</evidence>
<evidence type="ECO:0000313" key="5">
    <source>
        <dbReference type="Proteomes" id="UP000095087"/>
    </source>
</evidence>
<organism evidence="4 5">
    <name type="scientific">Methyloligella halotolerans</name>
    <dbReference type="NCBI Taxonomy" id="1177755"/>
    <lineage>
        <taxon>Bacteria</taxon>
        <taxon>Pseudomonadati</taxon>
        <taxon>Pseudomonadota</taxon>
        <taxon>Alphaproteobacteria</taxon>
        <taxon>Hyphomicrobiales</taxon>
        <taxon>Hyphomicrobiaceae</taxon>
        <taxon>Methyloligella</taxon>
    </lineage>
</organism>
<dbReference type="Pfam" id="PF00072">
    <property type="entry name" value="Response_reg"/>
    <property type="match status" value="1"/>
</dbReference>
<dbReference type="SMART" id="SM00448">
    <property type="entry name" value="REC"/>
    <property type="match status" value="1"/>
</dbReference>
<dbReference type="SUPFAM" id="SSF52172">
    <property type="entry name" value="CheY-like"/>
    <property type="match status" value="1"/>
</dbReference>
<sequence length="130" mass="14714">MVANDPRARSLQRILLAEDDEDMRRFLVNALNKAGFDVVAFGNGLEAYERMKEEPFTLLLTDIVMPEMDGIELARRANELDPDIKIMFITGFAAVALNPDNQAPKDAKILSKPFHLRDLVDEVERILETV</sequence>
<gene>
    <name evidence="4" type="ORF">A7A08_01525</name>
</gene>